<keyword evidence="6" id="KW-1003">Cell membrane</keyword>
<dbReference type="InterPro" id="IPR005265">
    <property type="entry name" value="HemJ-like"/>
</dbReference>
<evidence type="ECO:0000256" key="5">
    <source>
        <dbReference type="ARBA" id="ARBA00017504"/>
    </source>
</evidence>
<evidence type="ECO:0000313" key="16">
    <source>
        <dbReference type="EMBL" id="ROP90593.1"/>
    </source>
</evidence>
<dbReference type="EMBL" id="RJKX01000014">
    <property type="protein sequence ID" value="ROP90593.1"/>
    <property type="molecule type" value="Genomic_DNA"/>
</dbReference>
<keyword evidence="8 15" id="KW-0812">Transmembrane</keyword>
<evidence type="ECO:0000256" key="14">
    <source>
        <dbReference type="ARBA" id="ARBA00048390"/>
    </source>
</evidence>
<keyword evidence="7" id="KW-0349">Heme</keyword>
<sequence length="178" mass="19103">MTATWLKILHIAALSVWCAGLLVLPGVLVRTGRAVQTGEWEGAAAQQLRSFGRACYLAVASPAAVLAIGSGMALIFQRGAFAPWLFAKLALVGVLVLVHMQHGRSIARLAQAEGRIGRLLPALLLAAAGTAMVAILWLVLAKPGFDETLFPDWLRQPRPDRTDWDWTGQSSLASSRPI</sequence>
<gene>
    <name evidence="16" type="ORF">EDC65_2445</name>
</gene>
<protein>
    <recommendedName>
        <fullName evidence="5">Protoporphyrinogen IX oxidase</fullName>
    </recommendedName>
</protein>
<evidence type="ECO:0000256" key="7">
    <source>
        <dbReference type="ARBA" id="ARBA00022617"/>
    </source>
</evidence>
<reference evidence="16 17" key="1">
    <citation type="submission" date="2018-11" db="EMBL/GenBank/DDBJ databases">
        <title>Genomic Encyclopedia of Type Strains, Phase IV (KMG-IV): sequencing the most valuable type-strain genomes for metagenomic binning, comparative biology and taxonomic classification.</title>
        <authorList>
            <person name="Goeker M."/>
        </authorList>
    </citation>
    <scope>NUCLEOTIDE SEQUENCE [LARGE SCALE GENOMIC DNA]</scope>
    <source>
        <strain evidence="16 17">DSM 5900</strain>
    </source>
</reference>
<evidence type="ECO:0000256" key="15">
    <source>
        <dbReference type="SAM" id="Phobius"/>
    </source>
</evidence>
<dbReference type="GO" id="GO:0016491">
    <property type="term" value="F:oxidoreductase activity"/>
    <property type="evidence" value="ECO:0007669"/>
    <property type="project" value="UniProtKB-KW"/>
</dbReference>
<keyword evidence="11" id="KW-0560">Oxidoreductase</keyword>
<keyword evidence="12" id="KW-0408">Iron</keyword>
<dbReference type="GO" id="GO:0046872">
    <property type="term" value="F:metal ion binding"/>
    <property type="evidence" value="ECO:0007669"/>
    <property type="project" value="UniProtKB-KW"/>
</dbReference>
<comment type="pathway">
    <text evidence="3">Porphyrin-containing compound metabolism; protoporphyrin-IX biosynthesis; protoporphyrin-IX from protoporphyrinogen-IX: step 1/1.</text>
</comment>
<dbReference type="RefSeq" id="WP_170216474.1">
    <property type="nucleotide sequence ID" value="NZ_AP019700.1"/>
</dbReference>
<evidence type="ECO:0000256" key="9">
    <source>
        <dbReference type="ARBA" id="ARBA00022723"/>
    </source>
</evidence>
<feature type="transmembrane region" description="Helical" evidence="15">
    <location>
        <begin position="6"/>
        <end position="29"/>
    </location>
</feature>
<feature type="transmembrane region" description="Helical" evidence="15">
    <location>
        <begin position="81"/>
        <end position="98"/>
    </location>
</feature>
<dbReference type="GO" id="GO:0006782">
    <property type="term" value="P:protoporphyrinogen IX biosynthetic process"/>
    <property type="evidence" value="ECO:0007669"/>
    <property type="project" value="UniProtKB-UniPathway"/>
</dbReference>
<comment type="similarity">
    <text evidence="4">Belongs to the HemJ family.</text>
</comment>
<organism evidence="16 17">
    <name type="scientific">Stella humosa</name>
    <dbReference type="NCBI Taxonomy" id="94"/>
    <lineage>
        <taxon>Bacteria</taxon>
        <taxon>Pseudomonadati</taxon>
        <taxon>Pseudomonadota</taxon>
        <taxon>Alphaproteobacteria</taxon>
        <taxon>Rhodospirillales</taxon>
        <taxon>Stellaceae</taxon>
        <taxon>Stella</taxon>
    </lineage>
</organism>
<dbReference type="PANTHER" id="PTHR40255:SF1">
    <property type="entry name" value="PROTOPORPHYRINOGEN IX OXIDASE"/>
    <property type="match status" value="1"/>
</dbReference>
<evidence type="ECO:0000256" key="1">
    <source>
        <dbReference type="ARBA" id="ARBA00001970"/>
    </source>
</evidence>
<dbReference type="Pfam" id="PF03653">
    <property type="entry name" value="UPF0093"/>
    <property type="match status" value="1"/>
</dbReference>
<evidence type="ECO:0000256" key="4">
    <source>
        <dbReference type="ARBA" id="ARBA00006501"/>
    </source>
</evidence>
<dbReference type="PANTHER" id="PTHR40255">
    <property type="entry name" value="UPF0093 MEMBRANE PROTEIN SLR1790"/>
    <property type="match status" value="1"/>
</dbReference>
<evidence type="ECO:0000256" key="10">
    <source>
        <dbReference type="ARBA" id="ARBA00022989"/>
    </source>
</evidence>
<evidence type="ECO:0000256" key="6">
    <source>
        <dbReference type="ARBA" id="ARBA00022475"/>
    </source>
</evidence>
<dbReference type="Proteomes" id="UP000278222">
    <property type="component" value="Unassembled WGS sequence"/>
</dbReference>
<keyword evidence="9" id="KW-0479">Metal-binding</keyword>
<feature type="transmembrane region" description="Helical" evidence="15">
    <location>
        <begin position="119"/>
        <end position="140"/>
    </location>
</feature>
<dbReference type="AlphaFoldDB" id="A0A3N1L7K0"/>
<comment type="caution">
    <text evidence="16">The sequence shown here is derived from an EMBL/GenBank/DDBJ whole genome shotgun (WGS) entry which is preliminary data.</text>
</comment>
<keyword evidence="10 15" id="KW-1133">Transmembrane helix</keyword>
<feature type="transmembrane region" description="Helical" evidence="15">
    <location>
        <begin position="54"/>
        <end position="75"/>
    </location>
</feature>
<comment type="cofactor">
    <cofactor evidence="1">
        <name>heme b</name>
        <dbReference type="ChEBI" id="CHEBI:60344"/>
    </cofactor>
</comment>
<comment type="subcellular location">
    <subcellularLocation>
        <location evidence="2">Cell membrane</location>
        <topology evidence="2">Multi-pass membrane protein</topology>
    </subcellularLocation>
</comment>
<evidence type="ECO:0000256" key="2">
    <source>
        <dbReference type="ARBA" id="ARBA00004651"/>
    </source>
</evidence>
<dbReference type="GO" id="GO:0005886">
    <property type="term" value="C:plasma membrane"/>
    <property type="evidence" value="ECO:0007669"/>
    <property type="project" value="UniProtKB-SubCell"/>
</dbReference>
<dbReference type="UniPathway" id="UPA00251">
    <property type="reaction ID" value="UER00324"/>
</dbReference>
<proteinExistence type="inferred from homology"/>
<evidence type="ECO:0000256" key="11">
    <source>
        <dbReference type="ARBA" id="ARBA00023002"/>
    </source>
</evidence>
<evidence type="ECO:0000256" key="3">
    <source>
        <dbReference type="ARBA" id="ARBA00005073"/>
    </source>
</evidence>
<evidence type="ECO:0000256" key="12">
    <source>
        <dbReference type="ARBA" id="ARBA00023004"/>
    </source>
</evidence>
<evidence type="ECO:0000313" key="17">
    <source>
        <dbReference type="Proteomes" id="UP000278222"/>
    </source>
</evidence>
<keyword evidence="17" id="KW-1185">Reference proteome</keyword>
<name>A0A3N1L7K0_9PROT</name>
<comment type="catalytic activity">
    <reaction evidence="14">
        <text>protoporphyrinogen IX + 3 A = protoporphyrin IX + 3 AH2</text>
        <dbReference type="Rhea" id="RHEA:62000"/>
        <dbReference type="ChEBI" id="CHEBI:13193"/>
        <dbReference type="ChEBI" id="CHEBI:17499"/>
        <dbReference type="ChEBI" id="CHEBI:57306"/>
        <dbReference type="ChEBI" id="CHEBI:57307"/>
    </reaction>
</comment>
<evidence type="ECO:0000256" key="13">
    <source>
        <dbReference type="ARBA" id="ARBA00023136"/>
    </source>
</evidence>
<keyword evidence="13 15" id="KW-0472">Membrane</keyword>
<evidence type="ECO:0000256" key="8">
    <source>
        <dbReference type="ARBA" id="ARBA00022692"/>
    </source>
</evidence>
<accession>A0A3N1L7K0</accession>